<evidence type="ECO:0000256" key="2">
    <source>
        <dbReference type="ARBA" id="ARBA00022980"/>
    </source>
</evidence>
<keyword evidence="5" id="KW-1185">Reference proteome</keyword>
<dbReference type="InterPro" id="IPR014722">
    <property type="entry name" value="Rib_uL2_dom2"/>
</dbReference>
<accession>A0A6A6E1F9</accession>
<dbReference type="InterPro" id="IPR041988">
    <property type="entry name" value="Ribosomal_uL24_KOW"/>
</dbReference>
<dbReference type="EMBL" id="ML994638">
    <property type="protein sequence ID" value="KAF2184419.1"/>
    <property type="molecule type" value="Genomic_DNA"/>
</dbReference>
<gene>
    <name evidence="4" type="ORF">K469DRAFT_502648</name>
</gene>
<organism evidence="4 5">
    <name type="scientific">Zopfia rhizophila CBS 207.26</name>
    <dbReference type="NCBI Taxonomy" id="1314779"/>
    <lineage>
        <taxon>Eukaryota</taxon>
        <taxon>Fungi</taxon>
        <taxon>Dikarya</taxon>
        <taxon>Ascomycota</taxon>
        <taxon>Pezizomycotina</taxon>
        <taxon>Dothideomycetes</taxon>
        <taxon>Dothideomycetes incertae sedis</taxon>
        <taxon>Zopfiaceae</taxon>
        <taxon>Zopfia</taxon>
    </lineage>
</organism>
<dbReference type="AlphaFoldDB" id="A0A6A6E1F9"/>
<keyword evidence="2" id="KW-0689">Ribosomal protein</keyword>
<name>A0A6A6E1F9_9PEZI</name>
<dbReference type="Proteomes" id="UP000800200">
    <property type="component" value="Unassembled WGS sequence"/>
</dbReference>
<dbReference type="GO" id="GO:0005840">
    <property type="term" value="C:ribosome"/>
    <property type="evidence" value="ECO:0007669"/>
    <property type="project" value="UniProtKB-KW"/>
</dbReference>
<dbReference type="InterPro" id="IPR008991">
    <property type="entry name" value="Translation_prot_SH3-like_sf"/>
</dbReference>
<dbReference type="GO" id="GO:1990904">
    <property type="term" value="C:ribonucleoprotein complex"/>
    <property type="evidence" value="ECO:0007669"/>
    <property type="project" value="UniProtKB-KW"/>
</dbReference>
<dbReference type="InterPro" id="IPR005825">
    <property type="entry name" value="Ribosomal_uL24_CS"/>
</dbReference>
<dbReference type="PANTHER" id="PTHR12903">
    <property type="entry name" value="MITOCHONDRIAL RIBOSOMAL PROTEIN L24"/>
    <property type="match status" value="1"/>
</dbReference>
<protein>
    <recommendedName>
        <fullName evidence="6">KOW domain-containing protein</fullName>
    </recommendedName>
</protein>
<evidence type="ECO:0000256" key="1">
    <source>
        <dbReference type="ARBA" id="ARBA00010618"/>
    </source>
</evidence>
<dbReference type="GO" id="GO:0003735">
    <property type="term" value="F:structural constituent of ribosome"/>
    <property type="evidence" value="ECO:0007669"/>
    <property type="project" value="InterPro"/>
</dbReference>
<evidence type="ECO:0008006" key="6">
    <source>
        <dbReference type="Google" id="ProtNLM"/>
    </source>
</evidence>
<comment type="similarity">
    <text evidence="1">Belongs to the universal ribosomal protein uL24 family.</text>
</comment>
<feature type="non-terminal residue" evidence="4">
    <location>
        <position position="292"/>
    </location>
</feature>
<reference evidence="4" key="1">
    <citation type="journal article" date="2020" name="Stud. Mycol.">
        <title>101 Dothideomycetes genomes: a test case for predicting lifestyles and emergence of pathogens.</title>
        <authorList>
            <person name="Haridas S."/>
            <person name="Albert R."/>
            <person name="Binder M."/>
            <person name="Bloem J."/>
            <person name="Labutti K."/>
            <person name="Salamov A."/>
            <person name="Andreopoulos B."/>
            <person name="Baker S."/>
            <person name="Barry K."/>
            <person name="Bills G."/>
            <person name="Bluhm B."/>
            <person name="Cannon C."/>
            <person name="Castanera R."/>
            <person name="Culley D."/>
            <person name="Daum C."/>
            <person name="Ezra D."/>
            <person name="Gonzalez J."/>
            <person name="Henrissat B."/>
            <person name="Kuo A."/>
            <person name="Liang C."/>
            <person name="Lipzen A."/>
            <person name="Lutzoni F."/>
            <person name="Magnuson J."/>
            <person name="Mondo S."/>
            <person name="Nolan M."/>
            <person name="Ohm R."/>
            <person name="Pangilinan J."/>
            <person name="Park H.-J."/>
            <person name="Ramirez L."/>
            <person name="Alfaro M."/>
            <person name="Sun H."/>
            <person name="Tritt A."/>
            <person name="Yoshinaga Y."/>
            <person name="Zwiers L.-H."/>
            <person name="Turgeon B."/>
            <person name="Goodwin S."/>
            <person name="Spatafora J."/>
            <person name="Crous P."/>
            <person name="Grigoriev I."/>
        </authorList>
    </citation>
    <scope>NUCLEOTIDE SEQUENCE</scope>
    <source>
        <strain evidence="4">CBS 207.26</strain>
    </source>
</reference>
<dbReference type="OrthoDB" id="359154at2759"/>
<proteinExistence type="inferred from homology"/>
<dbReference type="CDD" id="cd06089">
    <property type="entry name" value="KOW_RPL26"/>
    <property type="match status" value="1"/>
</dbReference>
<feature type="non-terminal residue" evidence="4">
    <location>
        <position position="1"/>
    </location>
</feature>
<evidence type="ECO:0000313" key="5">
    <source>
        <dbReference type="Proteomes" id="UP000800200"/>
    </source>
</evidence>
<dbReference type="Gene3D" id="2.30.30.30">
    <property type="match status" value="1"/>
</dbReference>
<evidence type="ECO:0000313" key="4">
    <source>
        <dbReference type="EMBL" id="KAF2184419.1"/>
    </source>
</evidence>
<dbReference type="GO" id="GO:0003723">
    <property type="term" value="F:RNA binding"/>
    <property type="evidence" value="ECO:0007669"/>
    <property type="project" value="InterPro"/>
</dbReference>
<dbReference type="GO" id="GO:0006412">
    <property type="term" value="P:translation"/>
    <property type="evidence" value="ECO:0007669"/>
    <property type="project" value="InterPro"/>
</dbReference>
<dbReference type="PROSITE" id="PS01108">
    <property type="entry name" value="RIBOSOMAL_L24"/>
    <property type="match status" value="1"/>
</dbReference>
<dbReference type="InterPro" id="IPR003256">
    <property type="entry name" value="Ribosomal_uL24"/>
</dbReference>
<keyword evidence="3" id="KW-0687">Ribonucleoprotein</keyword>
<dbReference type="Pfam" id="PF22682">
    <property type="entry name" value="Ribosomal_uL24m-like"/>
    <property type="match status" value="1"/>
</dbReference>
<dbReference type="SUPFAM" id="SSF50104">
    <property type="entry name" value="Translation proteins SH3-like domain"/>
    <property type="match status" value="1"/>
</dbReference>
<sequence>LETARKNRLEDWNLGPLRPNRAIGRDAEKYGALEAGQMRLIDVPEHMRRKEWPIVEGDRVVIIKGRNRGKIGVVKKLSKTREEVQIKDLNMAYADGSAWNTPPGETPKAKQETEQVIPYSDIRLVATIYNDPRNNGQDKDVIVDSLNMVRQGKSVDPITDEPIYKRYVTGTDIEIAFPEKPEPNIVDYASDTLRITVEERSFIPTLLMPPIPESVIDELRGKYSKFRTRHDEEFLEKVKRFDDHAEVKKELIKTMKTPLQVLREQAREQKEKRPKPELTDDLLARIGQIMQA</sequence>
<evidence type="ECO:0000256" key="3">
    <source>
        <dbReference type="ARBA" id="ARBA00023274"/>
    </source>
</evidence>